<sequence>MPADAFAATVAVLDIGKTNIKLSAVTRDGVIAETLSVANAVRSGPPWRHHDLEGIGDWVFSGLAPLSRRHPLDTFVATGHGSGAVLVGPDPDDGCGVALPMIDYEQPLPDAIDRAYRPLAGSFRDRGSMIMHGATHQARQLLWMETAEPERFARARWFLCSPQYWAFRLTGVAAAEATSRGAQSHLWNTPDARPAPIVTARGWQRLMPEFVPAWASLGTVRPVLAARFGLPSGLRVLTGIHDSSANFYRYQAAGLADAAVVSTGTWIVGMSAATPLDSVREESGMTINSDVFRNPVAGALTMGGREFSHVAGETDREPVDLALALRLVERGTMALPTFGADDGFFPGSAGRGKIVGPPPETAAQRKALATLYMALLTVECLDALQAKDRAVLDGSYLREPLYARLVSAFRGGGETLFNLDAYGVATGTALLASHGSSRARDSLALERPDPLPGAAALLGAYRARWREAVHCQFPSSVPSRKART</sequence>
<name>A0A7W6DAB3_9HYPH</name>
<protein>
    <submittedName>
        <fullName evidence="3">Sugar (Pentulose or hexulose) kinase</fullName>
    </submittedName>
</protein>
<keyword evidence="3" id="KW-0418">Kinase</keyword>
<dbReference type="SUPFAM" id="SSF53067">
    <property type="entry name" value="Actin-like ATPase domain"/>
    <property type="match status" value="1"/>
</dbReference>
<proteinExistence type="predicted"/>
<dbReference type="InterPro" id="IPR018484">
    <property type="entry name" value="FGGY_N"/>
</dbReference>
<dbReference type="EMBL" id="JACIEE010000005">
    <property type="protein sequence ID" value="MBB3977591.1"/>
    <property type="molecule type" value="Genomic_DNA"/>
</dbReference>
<evidence type="ECO:0000313" key="3">
    <source>
        <dbReference type="EMBL" id="MBB3977591.1"/>
    </source>
</evidence>
<comment type="caution">
    <text evidence="3">The sequence shown here is derived from an EMBL/GenBank/DDBJ whole genome shotgun (WGS) entry which is preliminary data.</text>
</comment>
<keyword evidence="4" id="KW-1185">Reference proteome</keyword>
<evidence type="ECO:0000259" key="1">
    <source>
        <dbReference type="Pfam" id="PF00370"/>
    </source>
</evidence>
<feature type="domain" description="Carbohydrate kinase FGGY N-terminal" evidence="1">
    <location>
        <begin position="134"/>
        <end position="245"/>
    </location>
</feature>
<accession>A0A7W6DAB3</accession>
<dbReference type="InterPro" id="IPR049382">
    <property type="entry name" value="FGGY_C_2"/>
</dbReference>
<dbReference type="Gene3D" id="3.30.420.40">
    <property type="match status" value="2"/>
</dbReference>
<dbReference type="GO" id="GO:0016301">
    <property type="term" value="F:kinase activity"/>
    <property type="evidence" value="ECO:0007669"/>
    <property type="project" value="UniProtKB-KW"/>
</dbReference>
<dbReference type="Pfam" id="PF21546">
    <property type="entry name" value="FGGY_C_2"/>
    <property type="match status" value="1"/>
</dbReference>
<dbReference type="Proteomes" id="UP000574761">
    <property type="component" value="Unassembled WGS sequence"/>
</dbReference>
<evidence type="ECO:0000313" key="4">
    <source>
        <dbReference type="Proteomes" id="UP000574761"/>
    </source>
</evidence>
<evidence type="ECO:0000259" key="2">
    <source>
        <dbReference type="Pfam" id="PF21546"/>
    </source>
</evidence>
<dbReference type="GO" id="GO:0005975">
    <property type="term" value="P:carbohydrate metabolic process"/>
    <property type="evidence" value="ECO:0007669"/>
    <property type="project" value="InterPro"/>
</dbReference>
<feature type="domain" description="Carbohydrate kinase FGGY C-terminal" evidence="2">
    <location>
        <begin position="257"/>
        <end position="435"/>
    </location>
</feature>
<dbReference type="AlphaFoldDB" id="A0A7W6DAB3"/>
<dbReference type="InterPro" id="IPR043129">
    <property type="entry name" value="ATPase_NBD"/>
</dbReference>
<dbReference type="Pfam" id="PF00370">
    <property type="entry name" value="FGGY_N"/>
    <property type="match status" value="1"/>
</dbReference>
<keyword evidence="3" id="KW-0808">Transferase</keyword>
<gene>
    <name evidence="3" type="ORF">GGQ64_002797</name>
</gene>
<dbReference type="RefSeq" id="WP_210300251.1">
    <property type="nucleotide sequence ID" value="NZ_JACIEE010000005.1"/>
</dbReference>
<reference evidence="3 4" key="1">
    <citation type="submission" date="2020-08" db="EMBL/GenBank/DDBJ databases">
        <title>Genomic Encyclopedia of Type Strains, Phase IV (KMG-IV): sequencing the most valuable type-strain genomes for metagenomic binning, comparative biology and taxonomic classification.</title>
        <authorList>
            <person name="Goeker M."/>
        </authorList>
    </citation>
    <scope>NUCLEOTIDE SEQUENCE [LARGE SCALE GENOMIC DNA]</scope>
    <source>
        <strain evidence="3 4">DSM 100211</strain>
    </source>
</reference>
<organism evidence="3 4">
    <name type="scientific">Mycoplana azooxidifex</name>
    <dbReference type="NCBI Taxonomy" id="1636188"/>
    <lineage>
        <taxon>Bacteria</taxon>
        <taxon>Pseudomonadati</taxon>
        <taxon>Pseudomonadota</taxon>
        <taxon>Alphaproteobacteria</taxon>
        <taxon>Hyphomicrobiales</taxon>
        <taxon>Rhizobiaceae</taxon>
        <taxon>Mycoplana</taxon>
    </lineage>
</organism>